<dbReference type="EMBL" id="SJPN01000009">
    <property type="protein sequence ID" value="TWT93343.1"/>
    <property type="molecule type" value="Genomic_DNA"/>
</dbReference>
<dbReference type="AlphaFoldDB" id="A0A5C6A4N6"/>
<dbReference type="InterPro" id="IPR029475">
    <property type="entry name" value="DUF6807"/>
</dbReference>
<keyword evidence="3" id="KW-1185">Reference proteome</keyword>
<evidence type="ECO:0000313" key="2">
    <source>
        <dbReference type="EMBL" id="TWT93343.1"/>
    </source>
</evidence>
<organism evidence="2 3">
    <name type="scientific">Stieleria varia</name>
    <dbReference type="NCBI Taxonomy" id="2528005"/>
    <lineage>
        <taxon>Bacteria</taxon>
        <taxon>Pseudomonadati</taxon>
        <taxon>Planctomycetota</taxon>
        <taxon>Planctomycetia</taxon>
        <taxon>Pirellulales</taxon>
        <taxon>Pirellulaceae</taxon>
        <taxon>Stieleria</taxon>
    </lineage>
</organism>
<accession>A0A5C6A4N6</accession>
<dbReference type="Proteomes" id="UP000320176">
    <property type="component" value="Unassembled WGS sequence"/>
</dbReference>
<evidence type="ECO:0000256" key="1">
    <source>
        <dbReference type="SAM" id="MobiDB-lite"/>
    </source>
</evidence>
<dbReference type="RefSeq" id="WP_197455026.1">
    <property type="nucleotide sequence ID" value="NZ_CP151726.1"/>
</dbReference>
<dbReference type="Pfam" id="PF14100">
    <property type="entry name" value="DUF6807"/>
    <property type="match status" value="1"/>
</dbReference>
<name>A0A5C6A4N6_9BACT</name>
<evidence type="ECO:0008006" key="4">
    <source>
        <dbReference type="Google" id="ProtNLM"/>
    </source>
</evidence>
<reference evidence="2 3" key="1">
    <citation type="submission" date="2019-02" db="EMBL/GenBank/DDBJ databases">
        <title>Deep-cultivation of Planctomycetes and their phenomic and genomic characterization uncovers novel biology.</title>
        <authorList>
            <person name="Wiegand S."/>
            <person name="Jogler M."/>
            <person name="Boedeker C."/>
            <person name="Pinto D."/>
            <person name="Vollmers J."/>
            <person name="Rivas-Marin E."/>
            <person name="Kohn T."/>
            <person name="Peeters S.H."/>
            <person name="Heuer A."/>
            <person name="Rast P."/>
            <person name="Oberbeckmann S."/>
            <person name="Bunk B."/>
            <person name="Jeske O."/>
            <person name="Meyerdierks A."/>
            <person name="Storesund J.E."/>
            <person name="Kallscheuer N."/>
            <person name="Luecker S."/>
            <person name="Lage O.M."/>
            <person name="Pohl T."/>
            <person name="Merkel B.J."/>
            <person name="Hornburger P."/>
            <person name="Mueller R.-W."/>
            <person name="Bruemmer F."/>
            <person name="Labrenz M."/>
            <person name="Spormann A.M."/>
            <person name="Op Den Camp H."/>
            <person name="Overmann J."/>
            <person name="Amann R."/>
            <person name="Jetten M.S.M."/>
            <person name="Mascher T."/>
            <person name="Medema M.H."/>
            <person name="Devos D.P."/>
            <person name="Kaster A.-K."/>
            <person name="Ovreas L."/>
            <person name="Rohde M."/>
            <person name="Galperin M.Y."/>
            <person name="Jogler C."/>
        </authorList>
    </citation>
    <scope>NUCLEOTIDE SEQUENCE [LARGE SCALE GENOMIC DNA]</scope>
    <source>
        <strain evidence="2 3">Pla52n</strain>
    </source>
</reference>
<feature type="compositionally biased region" description="Polar residues" evidence="1">
    <location>
        <begin position="33"/>
        <end position="55"/>
    </location>
</feature>
<feature type="region of interest" description="Disordered" evidence="1">
    <location>
        <begin position="33"/>
        <end position="56"/>
    </location>
</feature>
<gene>
    <name evidence="2" type="ORF">Pla52n_60030</name>
</gene>
<evidence type="ECO:0000313" key="3">
    <source>
        <dbReference type="Proteomes" id="UP000320176"/>
    </source>
</evidence>
<protein>
    <recommendedName>
        <fullName evidence="4">Methane oxygenase PmoA</fullName>
    </recommendedName>
</protein>
<proteinExistence type="predicted"/>
<comment type="caution">
    <text evidence="2">The sequence shown here is derived from an EMBL/GenBank/DDBJ whole genome shotgun (WGS) entry which is preliminary data.</text>
</comment>
<sequence>MSSTTVLCRPSRRKHLLLILGFAVGLSGNGYSQSPQAALEPSSDSTAETSPSPLSLVSDDQHVSINRGAVELLRYNKTALPAPQGIDPSYARSGYIHPVRTPRGVMVTGDFAADHPHQHAIFSAWTNTTYDGHRVDFWNQHKKTGLVSYLSSGAEQEGKLGVSFNVQQKHDALKVADQPLTILEEEWKVTAVSSDNSSTSPYFIFDIELTQTCVADKPLILNEYLYGGMGFRGNNQWFSDESAKALSKLKPETTDAADYPPIEITRHRFLTSEGKRRLAGNHSRPDWVDLSGLVDGKMAGITVMSHPSNFRHPQPVRLHPNKPYFCFSPCVLGAFEMKPGETYRARYRYVVHDGEPDVTRLNELFQEYSQE</sequence>